<dbReference type="Pfam" id="PF05762">
    <property type="entry name" value="VWA_CoxE"/>
    <property type="match status" value="1"/>
</dbReference>
<keyword evidence="3" id="KW-1185">Reference proteome</keyword>
<name>A0A660L7J1_9ACTN</name>
<accession>A0A660L7J1</accession>
<feature type="region of interest" description="Disordered" evidence="1">
    <location>
        <begin position="70"/>
        <end position="111"/>
    </location>
</feature>
<evidence type="ECO:0000313" key="3">
    <source>
        <dbReference type="Proteomes" id="UP000278962"/>
    </source>
</evidence>
<dbReference type="EMBL" id="RBIL01000001">
    <property type="protein sequence ID" value="RKQ90235.1"/>
    <property type="molecule type" value="Genomic_DNA"/>
</dbReference>
<evidence type="ECO:0008006" key="4">
    <source>
        <dbReference type="Google" id="ProtNLM"/>
    </source>
</evidence>
<dbReference type="SUPFAM" id="SSF53300">
    <property type="entry name" value="vWA-like"/>
    <property type="match status" value="1"/>
</dbReference>
<protein>
    <recommendedName>
        <fullName evidence="4">VWFA domain-containing protein</fullName>
    </recommendedName>
</protein>
<comment type="caution">
    <text evidence="2">The sequence shown here is derived from an EMBL/GenBank/DDBJ whole genome shotgun (WGS) entry which is preliminary data.</text>
</comment>
<organism evidence="2 3">
    <name type="scientific">Solirubrobacter pauli</name>
    <dbReference type="NCBI Taxonomy" id="166793"/>
    <lineage>
        <taxon>Bacteria</taxon>
        <taxon>Bacillati</taxon>
        <taxon>Actinomycetota</taxon>
        <taxon>Thermoleophilia</taxon>
        <taxon>Solirubrobacterales</taxon>
        <taxon>Solirubrobacteraceae</taxon>
        <taxon>Solirubrobacter</taxon>
    </lineage>
</organism>
<evidence type="ECO:0000313" key="2">
    <source>
        <dbReference type="EMBL" id="RKQ90235.1"/>
    </source>
</evidence>
<evidence type="ECO:0000256" key="1">
    <source>
        <dbReference type="SAM" id="MobiDB-lite"/>
    </source>
</evidence>
<gene>
    <name evidence="2" type="ORF">C8N24_0034</name>
</gene>
<dbReference type="Proteomes" id="UP000278962">
    <property type="component" value="Unassembled WGS sequence"/>
</dbReference>
<dbReference type="InterPro" id="IPR036465">
    <property type="entry name" value="vWFA_dom_sf"/>
</dbReference>
<dbReference type="OrthoDB" id="9790469at2"/>
<dbReference type="InterPro" id="IPR008912">
    <property type="entry name" value="Uncharacterised_CoxE"/>
</dbReference>
<sequence length="343" mass="38564">MSTVAGTLLEDFVTALHVGVERRADFLTALRDNPPQDIQRLYWLARVTLVDRLETIPAFDAVFSAYFLGAPPQPSPQRDGESEAPDPQDGGELEPIVMGEGTGKEASVHDLRHRRAYAGGTEDLAELRRALAEHLPKIRSRRRRPHRRGQLDVRRTLRHATRTGEITMLARRGRPHRTRPMLLLIDVSGSLREHTPDYLRFAWAAQCETFTFGTHLTRVTRQLRQRELHTALAEVSAVVEDADGGTRIGPSLHEFVTTPRYADRARGALTIVLSDGLERGAPEQMVAAVHRLAKLSHRLLWWSPLALHPEYRPVTRAMAAIVDDVDLAGARDLKSLLERVREL</sequence>
<dbReference type="AlphaFoldDB" id="A0A660L7J1"/>
<reference evidence="2 3" key="1">
    <citation type="submission" date="2018-10" db="EMBL/GenBank/DDBJ databases">
        <title>Genomic Encyclopedia of Archaeal and Bacterial Type Strains, Phase II (KMG-II): from individual species to whole genera.</title>
        <authorList>
            <person name="Goeker M."/>
        </authorList>
    </citation>
    <scope>NUCLEOTIDE SEQUENCE [LARGE SCALE GENOMIC DNA]</scope>
    <source>
        <strain evidence="2 3">DSM 14954</strain>
    </source>
</reference>
<dbReference type="RefSeq" id="WP_121246626.1">
    <property type="nucleotide sequence ID" value="NZ_RBIL01000001.1"/>
</dbReference>
<feature type="compositionally biased region" description="Acidic residues" evidence="1">
    <location>
        <begin position="82"/>
        <end position="92"/>
    </location>
</feature>
<dbReference type="PANTHER" id="PTHR39338">
    <property type="entry name" value="BLL5662 PROTEIN-RELATED"/>
    <property type="match status" value="1"/>
</dbReference>
<dbReference type="PANTHER" id="PTHR39338:SF6">
    <property type="entry name" value="BLL5662 PROTEIN"/>
    <property type="match status" value="1"/>
</dbReference>
<proteinExistence type="predicted"/>